<dbReference type="EMBL" id="FNCG01000007">
    <property type="protein sequence ID" value="SDH21326.1"/>
    <property type="molecule type" value="Genomic_DNA"/>
</dbReference>
<keyword evidence="2 5" id="KW-0238">DNA-binding</keyword>
<reference evidence="6" key="1">
    <citation type="submission" date="2016-10" db="EMBL/GenBank/DDBJ databases">
        <authorList>
            <person name="Varghese N."/>
            <person name="Submissions S."/>
        </authorList>
    </citation>
    <scope>NUCLEOTIDE SEQUENCE [LARGE SCALE GENOMIC DNA]</scope>
    <source>
        <strain evidence="6">Gh-67</strain>
    </source>
</reference>
<dbReference type="PANTHER" id="PTHR43280:SF30">
    <property type="entry name" value="MMSAB OPERON REGULATORY PROTEIN"/>
    <property type="match status" value="1"/>
</dbReference>
<evidence type="ECO:0000256" key="1">
    <source>
        <dbReference type="ARBA" id="ARBA00023015"/>
    </source>
</evidence>
<organism evidence="5 6">
    <name type="scientific">Mucilaginibacter gossypii</name>
    <dbReference type="NCBI Taxonomy" id="551996"/>
    <lineage>
        <taxon>Bacteria</taxon>
        <taxon>Pseudomonadati</taxon>
        <taxon>Bacteroidota</taxon>
        <taxon>Sphingobacteriia</taxon>
        <taxon>Sphingobacteriales</taxon>
        <taxon>Sphingobacteriaceae</taxon>
        <taxon>Mucilaginibacter</taxon>
    </lineage>
</organism>
<dbReference type="Pfam" id="PF02311">
    <property type="entry name" value="AraC_binding"/>
    <property type="match status" value="1"/>
</dbReference>
<evidence type="ECO:0000313" key="5">
    <source>
        <dbReference type="EMBL" id="SDH21326.1"/>
    </source>
</evidence>
<dbReference type="STRING" id="551996.SAMN05192573_107226"/>
<evidence type="ECO:0000313" key="6">
    <source>
        <dbReference type="Proteomes" id="UP000199705"/>
    </source>
</evidence>
<dbReference type="RefSeq" id="WP_091168994.1">
    <property type="nucleotide sequence ID" value="NZ_FNCG01000007.1"/>
</dbReference>
<dbReference type="InterPro" id="IPR009057">
    <property type="entry name" value="Homeodomain-like_sf"/>
</dbReference>
<evidence type="ECO:0000256" key="2">
    <source>
        <dbReference type="ARBA" id="ARBA00023125"/>
    </source>
</evidence>
<dbReference type="PRINTS" id="PR00032">
    <property type="entry name" value="HTHARAC"/>
</dbReference>
<dbReference type="InterPro" id="IPR018062">
    <property type="entry name" value="HTH_AraC-typ_CS"/>
</dbReference>
<gene>
    <name evidence="5" type="ORF">SAMN05192573_107226</name>
</gene>
<dbReference type="PROSITE" id="PS00041">
    <property type="entry name" value="HTH_ARAC_FAMILY_1"/>
    <property type="match status" value="1"/>
</dbReference>
<dbReference type="SUPFAM" id="SSF51215">
    <property type="entry name" value="Regulatory protein AraC"/>
    <property type="match status" value="1"/>
</dbReference>
<keyword evidence="1" id="KW-0805">Transcription regulation</keyword>
<keyword evidence="6" id="KW-1185">Reference proteome</keyword>
<dbReference type="Proteomes" id="UP000199705">
    <property type="component" value="Unassembled WGS sequence"/>
</dbReference>
<feature type="domain" description="HTH araC/xylS-type" evidence="4">
    <location>
        <begin position="193"/>
        <end position="291"/>
    </location>
</feature>
<evidence type="ECO:0000256" key="3">
    <source>
        <dbReference type="ARBA" id="ARBA00023163"/>
    </source>
</evidence>
<dbReference type="AlphaFoldDB" id="A0A1G8AKJ0"/>
<dbReference type="InterPro" id="IPR020449">
    <property type="entry name" value="Tscrpt_reg_AraC-type_HTH"/>
</dbReference>
<protein>
    <submittedName>
        <fullName evidence="5">AraC-type DNA-binding protein</fullName>
    </submittedName>
</protein>
<dbReference type="GO" id="GO:0003700">
    <property type="term" value="F:DNA-binding transcription factor activity"/>
    <property type="evidence" value="ECO:0007669"/>
    <property type="project" value="InterPro"/>
</dbReference>
<evidence type="ECO:0000259" key="4">
    <source>
        <dbReference type="PROSITE" id="PS01124"/>
    </source>
</evidence>
<keyword evidence="3" id="KW-0804">Transcription</keyword>
<dbReference type="InterPro" id="IPR037923">
    <property type="entry name" value="HTH-like"/>
</dbReference>
<dbReference type="PANTHER" id="PTHR43280">
    <property type="entry name" value="ARAC-FAMILY TRANSCRIPTIONAL REGULATOR"/>
    <property type="match status" value="1"/>
</dbReference>
<dbReference type="Pfam" id="PF12833">
    <property type="entry name" value="HTH_18"/>
    <property type="match status" value="1"/>
</dbReference>
<name>A0A1G8AKJ0_9SPHI</name>
<dbReference type="InterPro" id="IPR003313">
    <property type="entry name" value="AraC-bd"/>
</dbReference>
<dbReference type="PROSITE" id="PS01124">
    <property type="entry name" value="HTH_ARAC_FAMILY_2"/>
    <property type="match status" value="1"/>
</dbReference>
<dbReference type="Gene3D" id="2.60.120.280">
    <property type="entry name" value="Regulatory protein AraC"/>
    <property type="match status" value="1"/>
</dbReference>
<dbReference type="GO" id="GO:0043565">
    <property type="term" value="F:sequence-specific DNA binding"/>
    <property type="evidence" value="ECO:0007669"/>
    <property type="project" value="InterPro"/>
</dbReference>
<dbReference type="Gene3D" id="1.10.10.60">
    <property type="entry name" value="Homeodomain-like"/>
    <property type="match status" value="2"/>
</dbReference>
<accession>A0A1G8AKJ0</accession>
<sequence>MLHNYFKYLNITPIEERWGMFVTAVGYSKVEPNDNYPNQIHPQSHHLTWNRGRILNDYYIVFISKGKGVYGSALTEPTDVTAGTCFFLYPEVWHRYKPDPKSGWEEYWVGFNGFYIEQLMANGFFDKQTPFVFLDLNKDILIMFRNLIEAVQASLTGYPQYIAGITMQILGLINNVAHHHQEYNNDPVGKLISKAKFIIQESFEDALDMEKLAMELPMGYSSFRKAFKQITGESPNQYHLNLRLSRAKDLLTSTVLNINEIAYQTGFESVFYFSKLFKKKNGVSPNAFRKNIDQSF</sequence>
<dbReference type="InterPro" id="IPR018060">
    <property type="entry name" value="HTH_AraC"/>
</dbReference>
<dbReference type="SMART" id="SM00342">
    <property type="entry name" value="HTH_ARAC"/>
    <property type="match status" value="1"/>
</dbReference>
<dbReference type="SUPFAM" id="SSF46689">
    <property type="entry name" value="Homeodomain-like"/>
    <property type="match status" value="2"/>
</dbReference>
<proteinExistence type="predicted"/>